<comment type="caution">
    <text evidence="5">The sequence shown here is derived from an EMBL/GenBank/DDBJ whole genome shotgun (WGS) entry which is preliminary data.</text>
</comment>
<keyword evidence="2" id="KW-0812">Transmembrane</keyword>
<gene>
    <name evidence="5" type="ORF">GGR30_004008</name>
</gene>
<evidence type="ECO:0000313" key="5">
    <source>
        <dbReference type="EMBL" id="MBB4124056.1"/>
    </source>
</evidence>
<dbReference type="RefSeq" id="WP_183490209.1">
    <property type="nucleotide sequence ID" value="NZ_JACIDZ010000016.1"/>
</dbReference>
<feature type="transmembrane region" description="Helical" evidence="2">
    <location>
        <begin position="328"/>
        <end position="352"/>
    </location>
</feature>
<dbReference type="Proteomes" id="UP000530571">
    <property type="component" value="Unassembled WGS sequence"/>
</dbReference>
<dbReference type="EMBL" id="JACIDZ010000016">
    <property type="protein sequence ID" value="MBB4124056.1"/>
    <property type="molecule type" value="Genomic_DNA"/>
</dbReference>
<feature type="transmembrane region" description="Helical" evidence="2">
    <location>
        <begin position="387"/>
        <end position="406"/>
    </location>
</feature>
<feature type="signal peptide" evidence="3">
    <location>
        <begin position="1"/>
        <end position="23"/>
    </location>
</feature>
<evidence type="ECO:0000259" key="4">
    <source>
        <dbReference type="Pfam" id="PF26514"/>
    </source>
</evidence>
<keyword evidence="2" id="KW-0472">Membrane</keyword>
<evidence type="ECO:0000313" key="6">
    <source>
        <dbReference type="Proteomes" id="UP000530571"/>
    </source>
</evidence>
<evidence type="ECO:0000256" key="2">
    <source>
        <dbReference type="SAM" id="Phobius"/>
    </source>
</evidence>
<feature type="domain" description="DUF8173" evidence="4">
    <location>
        <begin position="227"/>
        <end position="404"/>
    </location>
</feature>
<name>A0A7W6KMH8_9HYPH</name>
<evidence type="ECO:0000256" key="1">
    <source>
        <dbReference type="SAM" id="MobiDB-lite"/>
    </source>
</evidence>
<feature type="transmembrane region" description="Helical" evidence="2">
    <location>
        <begin position="364"/>
        <end position="381"/>
    </location>
</feature>
<dbReference type="InterPro" id="IPR058486">
    <property type="entry name" value="DUF8173"/>
</dbReference>
<sequence length="445" mass="45830">MMDKTIRWVAAATLALLPATALADDDFMVFGGDTYVSGQTANLDTDSGRSAFVSGFSASIDAAVTKDAHIAGGHVSVDAPVSGDLYAAGFWITVDGPVGGDLSASGYSVSLEKNATIGGNSRIAARTIEIDSDLAGSLLAVAQDITINTEITGDVMLAVDNLTFGPNAKISGLLSYVGPTDVEIPESVISADRVTHRRIAGAALSSLAQMTAAGEALHDLRENGAVRTAAEIAAGKEAVKVAGEKTFGHDDDNVWALLAGFLVTLIAYVIIAAIFFNFAPARTETIRARLMAKPFASLCYGFLALSMLVGAVPVAAITIVGIVLIPFVILLIVAACILSYLVAAYALAWGILSKIKPISPSLTNKLLATAAGIVLLSMTHYLWFFGWIINLAVVLIGLGAIAAVCGKGMMARRAESGSAPASPAAVEDKPADGSPASDGSFDPKI</sequence>
<organism evidence="5 6">
    <name type="scientific">Martelella radicis</name>
    <dbReference type="NCBI Taxonomy" id="1397476"/>
    <lineage>
        <taxon>Bacteria</taxon>
        <taxon>Pseudomonadati</taxon>
        <taxon>Pseudomonadota</taxon>
        <taxon>Alphaproteobacteria</taxon>
        <taxon>Hyphomicrobiales</taxon>
        <taxon>Aurantimonadaceae</taxon>
        <taxon>Martelella</taxon>
    </lineage>
</organism>
<feature type="transmembrane region" description="Helical" evidence="2">
    <location>
        <begin position="298"/>
        <end position="322"/>
    </location>
</feature>
<proteinExistence type="predicted"/>
<feature type="chain" id="PRO_5031461920" description="DUF8173 domain-containing protein" evidence="3">
    <location>
        <begin position="24"/>
        <end position="445"/>
    </location>
</feature>
<reference evidence="5 6" key="1">
    <citation type="submission" date="2020-08" db="EMBL/GenBank/DDBJ databases">
        <title>Genomic Encyclopedia of Type Strains, Phase IV (KMG-IV): sequencing the most valuable type-strain genomes for metagenomic binning, comparative biology and taxonomic classification.</title>
        <authorList>
            <person name="Goeker M."/>
        </authorList>
    </citation>
    <scope>NUCLEOTIDE SEQUENCE [LARGE SCALE GENOMIC DNA]</scope>
    <source>
        <strain evidence="5 6">DSM 28101</strain>
    </source>
</reference>
<keyword evidence="6" id="KW-1185">Reference proteome</keyword>
<protein>
    <recommendedName>
        <fullName evidence="4">DUF8173 domain-containing protein</fullName>
    </recommendedName>
</protein>
<dbReference type="AlphaFoldDB" id="A0A7W6KMH8"/>
<dbReference type="Pfam" id="PF26514">
    <property type="entry name" value="DUF8173"/>
    <property type="match status" value="1"/>
</dbReference>
<keyword evidence="2" id="KW-1133">Transmembrane helix</keyword>
<evidence type="ECO:0000256" key="3">
    <source>
        <dbReference type="SAM" id="SignalP"/>
    </source>
</evidence>
<feature type="region of interest" description="Disordered" evidence="1">
    <location>
        <begin position="418"/>
        <end position="445"/>
    </location>
</feature>
<keyword evidence="3" id="KW-0732">Signal</keyword>
<feature type="transmembrane region" description="Helical" evidence="2">
    <location>
        <begin position="254"/>
        <end position="278"/>
    </location>
</feature>
<accession>A0A7W6KMH8</accession>